<sequence length="93" mass="10242">MYTSCTQNSSLLPLTLQIGHRPSAAESSRYSHMQLQITAKPSSLHGWPDCDAAGITEVESWEHPTDLGDRNCIRPGVHLLLSGQNVFSVRQLP</sequence>
<protein>
    <submittedName>
        <fullName evidence="1">Uncharacterized protein</fullName>
    </submittedName>
</protein>
<dbReference type="Proteomes" id="UP000663193">
    <property type="component" value="Chromosome 9"/>
</dbReference>
<reference evidence="2" key="1">
    <citation type="journal article" date="2021" name="BMC Genomics">
        <title>Chromosome-level genome assembly and manually-curated proteome of model necrotroph Parastagonospora nodorum Sn15 reveals a genome-wide trove of candidate effector homologs, and redundancy of virulence-related functions within an accessory chromosome.</title>
        <authorList>
            <person name="Bertazzoni S."/>
            <person name="Jones D.A.B."/>
            <person name="Phan H.T."/>
            <person name="Tan K.-C."/>
            <person name="Hane J.K."/>
        </authorList>
    </citation>
    <scope>NUCLEOTIDE SEQUENCE [LARGE SCALE GENOMIC DNA]</scope>
    <source>
        <strain evidence="2">SN15 / ATCC MYA-4574 / FGSC 10173)</strain>
    </source>
</reference>
<dbReference type="VEuPathDB" id="FungiDB:JI435_412940"/>
<name>A0A7U2F9Q8_PHANO</name>
<dbReference type="AlphaFoldDB" id="A0A7U2F9Q8"/>
<gene>
    <name evidence="1" type="ORF">JI435_412940</name>
</gene>
<accession>A0A7U2F9Q8</accession>
<dbReference type="EMBL" id="CP069031">
    <property type="protein sequence ID" value="QRC99019.1"/>
    <property type="molecule type" value="Genomic_DNA"/>
</dbReference>
<evidence type="ECO:0000313" key="1">
    <source>
        <dbReference type="EMBL" id="QRC99019.1"/>
    </source>
</evidence>
<proteinExistence type="predicted"/>
<organism evidence="1 2">
    <name type="scientific">Phaeosphaeria nodorum (strain SN15 / ATCC MYA-4574 / FGSC 10173)</name>
    <name type="common">Glume blotch fungus</name>
    <name type="synonym">Parastagonospora nodorum</name>
    <dbReference type="NCBI Taxonomy" id="321614"/>
    <lineage>
        <taxon>Eukaryota</taxon>
        <taxon>Fungi</taxon>
        <taxon>Dikarya</taxon>
        <taxon>Ascomycota</taxon>
        <taxon>Pezizomycotina</taxon>
        <taxon>Dothideomycetes</taxon>
        <taxon>Pleosporomycetidae</taxon>
        <taxon>Pleosporales</taxon>
        <taxon>Pleosporineae</taxon>
        <taxon>Phaeosphaeriaceae</taxon>
        <taxon>Parastagonospora</taxon>
    </lineage>
</organism>
<keyword evidence="2" id="KW-1185">Reference proteome</keyword>
<evidence type="ECO:0000313" key="2">
    <source>
        <dbReference type="Proteomes" id="UP000663193"/>
    </source>
</evidence>